<dbReference type="AlphaFoldDB" id="A0A2J6RV68"/>
<keyword evidence="4" id="KW-1185">Reference proteome</keyword>
<feature type="domain" description="Acyltransferase 3" evidence="2">
    <location>
        <begin position="8"/>
        <end position="396"/>
    </location>
</feature>
<name>A0A2J6RV68_HYAVF</name>
<feature type="transmembrane region" description="Helical" evidence="1">
    <location>
        <begin position="208"/>
        <end position="230"/>
    </location>
</feature>
<feature type="transmembrane region" description="Helical" evidence="1">
    <location>
        <begin position="176"/>
        <end position="196"/>
    </location>
</feature>
<feature type="transmembrane region" description="Helical" evidence="1">
    <location>
        <begin position="12"/>
        <end position="32"/>
    </location>
</feature>
<accession>A0A2J6RV68</accession>
<evidence type="ECO:0000259" key="2">
    <source>
        <dbReference type="Pfam" id="PF01757"/>
    </source>
</evidence>
<dbReference type="Pfam" id="PF01757">
    <property type="entry name" value="Acyl_transf_3"/>
    <property type="match status" value="1"/>
</dbReference>
<evidence type="ECO:0000313" key="3">
    <source>
        <dbReference type="EMBL" id="PMD42353.1"/>
    </source>
</evidence>
<reference evidence="3 4" key="1">
    <citation type="submission" date="2016-04" db="EMBL/GenBank/DDBJ databases">
        <title>A degradative enzymes factory behind the ericoid mycorrhizal symbiosis.</title>
        <authorList>
            <consortium name="DOE Joint Genome Institute"/>
            <person name="Martino E."/>
            <person name="Morin E."/>
            <person name="Grelet G."/>
            <person name="Kuo A."/>
            <person name="Kohler A."/>
            <person name="Daghino S."/>
            <person name="Barry K."/>
            <person name="Choi C."/>
            <person name="Cichocki N."/>
            <person name="Clum A."/>
            <person name="Copeland A."/>
            <person name="Hainaut M."/>
            <person name="Haridas S."/>
            <person name="Labutti K."/>
            <person name="Lindquist E."/>
            <person name="Lipzen A."/>
            <person name="Khouja H.-R."/>
            <person name="Murat C."/>
            <person name="Ohm R."/>
            <person name="Olson A."/>
            <person name="Spatafora J."/>
            <person name="Veneault-Fourrey C."/>
            <person name="Henrissat B."/>
            <person name="Grigoriev I."/>
            <person name="Martin F."/>
            <person name="Perotto S."/>
        </authorList>
    </citation>
    <scope>NUCLEOTIDE SEQUENCE [LARGE SCALE GENOMIC DNA]</scope>
    <source>
        <strain evidence="3 4">F</strain>
    </source>
</reference>
<organism evidence="3 4">
    <name type="scientific">Hyaloscypha variabilis (strain UAMH 11265 / GT02V1 / F)</name>
    <name type="common">Meliniomyces variabilis</name>
    <dbReference type="NCBI Taxonomy" id="1149755"/>
    <lineage>
        <taxon>Eukaryota</taxon>
        <taxon>Fungi</taxon>
        <taxon>Dikarya</taxon>
        <taxon>Ascomycota</taxon>
        <taxon>Pezizomycotina</taxon>
        <taxon>Leotiomycetes</taxon>
        <taxon>Helotiales</taxon>
        <taxon>Hyaloscyphaceae</taxon>
        <taxon>Hyaloscypha</taxon>
        <taxon>Hyaloscypha variabilis</taxon>
    </lineage>
</organism>
<dbReference type="InterPro" id="IPR050879">
    <property type="entry name" value="Acyltransferase_3"/>
</dbReference>
<dbReference type="GO" id="GO:0016747">
    <property type="term" value="F:acyltransferase activity, transferring groups other than amino-acyl groups"/>
    <property type="evidence" value="ECO:0007669"/>
    <property type="project" value="InterPro"/>
</dbReference>
<evidence type="ECO:0000256" key="1">
    <source>
        <dbReference type="SAM" id="Phobius"/>
    </source>
</evidence>
<keyword evidence="1" id="KW-1133">Transmembrane helix</keyword>
<dbReference type="EMBL" id="KZ613943">
    <property type="protein sequence ID" value="PMD42353.1"/>
    <property type="molecule type" value="Genomic_DNA"/>
</dbReference>
<sequence>MSRPENVKWVDGLRGFASVLVIATHITRAFFLDLMKPASHEGLPPKLFQYPFLRVLTQGRIGVAIFALVTGYVCALKPIRQVRGGDRNGMFNSVAKSAFRRVPRLILPTVIATILSWFICQLGFYRVAQKADSWWLNFSAPGMSPNIGRAIYSLLLELITTWTKGWNNYDHHTWTMLPLLKSSMLVFTFLISTAYCQTRYRMMVALALFVYFYASNESTFGMLPFFGVFLSDLSQDPGHQSWCNARKWPGRILSPILIVAGLYISSYPEAEPTWMPWSNVMLEWSHYIFPGGCETDRYYTALGLILIALGIHFSNAAKTFLSSKYLLWFGKHSFAVYLLHGSLLRWILAWMYFGVRLPGDIIVEGGGVQAAPNLQICGRFQFWALMPIWIGIVYLCAYYWTKYVDPWCARTTEKLVKYVFEEPQMNLDAEKRLLPQ</sequence>
<protein>
    <submittedName>
        <fullName evidence="3">Acyltransferas-like protein</fullName>
    </submittedName>
</protein>
<proteinExistence type="predicted"/>
<feature type="transmembrane region" description="Helical" evidence="1">
    <location>
        <begin position="380"/>
        <end position="400"/>
    </location>
</feature>
<dbReference type="PANTHER" id="PTHR23028:SF128">
    <property type="entry name" value="ACYLTRANSFERASE 3 DOMAIN-CONTAINING PROTEIN"/>
    <property type="match status" value="1"/>
</dbReference>
<evidence type="ECO:0000313" key="4">
    <source>
        <dbReference type="Proteomes" id="UP000235786"/>
    </source>
</evidence>
<feature type="transmembrane region" description="Helical" evidence="1">
    <location>
        <begin position="298"/>
        <end position="321"/>
    </location>
</feature>
<keyword evidence="1" id="KW-0812">Transmembrane</keyword>
<dbReference type="PANTHER" id="PTHR23028">
    <property type="entry name" value="ACETYLTRANSFERASE"/>
    <property type="match status" value="1"/>
</dbReference>
<dbReference type="OrthoDB" id="5405781at2759"/>
<dbReference type="STRING" id="1149755.A0A2J6RV68"/>
<keyword evidence="1" id="KW-0472">Membrane</keyword>
<dbReference type="InterPro" id="IPR002656">
    <property type="entry name" value="Acyl_transf_3_dom"/>
</dbReference>
<gene>
    <name evidence="3" type="ORF">L207DRAFT_581018</name>
</gene>
<feature type="transmembrane region" description="Helical" evidence="1">
    <location>
        <begin position="333"/>
        <end position="353"/>
    </location>
</feature>
<dbReference type="Proteomes" id="UP000235786">
    <property type="component" value="Unassembled WGS sequence"/>
</dbReference>
<feature type="transmembrane region" description="Helical" evidence="1">
    <location>
        <begin position="52"/>
        <end position="75"/>
    </location>
</feature>
<feature type="transmembrane region" description="Helical" evidence="1">
    <location>
        <begin position="105"/>
        <end position="128"/>
    </location>
</feature>